<dbReference type="VEuPathDB" id="FungiDB:CNAG_03445"/>
<evidence type="ECO:0000313" key="2">
    <source>
        <dbReference type="EMBL" id="AFR96670.1"/>
    </source>
</evidence>
<proteinExistence type="predicted"/>
<feature type="compositionally biased region" description="Polar residues" evidence="1">
    <location>
        <begin position="39"/>
        <end position="71"/>
    </location>
</feature>
<reference evidence="2 3" key="1">
    <citation type="journal article" date="2014" name="PLoS Genet.">
        <title>Analysis of the genome and transcriptome of Cryptococcus neoformans var. grubii reveals complex RNA expression and microevolution leading to virulence attenuation.</title>
        <authorList>
            <person name="Janbon G."/>
            <person name="Ormerod K.L."/>
            <person name="Paulet D."/>
            <person name="Byrnes E.J.III."/>
            <person name="Yadav V."/>
            <person name="Chatterjee G."/>
            <person name="Mullapudi N."/>
            <person name="Hon C.C."/>
            <person name="Billmyre R.B."/>
            <person name="Brunel F."/>
            <person name="Bahn Y.S."/>
            <person name="Chen W."/>
            <person name="Chen Y."/>
            <person name="Chow E.W."/>
            <person name="Coppee J.Y."/>
            <person name="Floyd-Averette A."/>
            <person name="Gaillardin C."/>
            <person name="Gerik K.J."/>
            <person name="Goldberg J."/>
            <person name="Gonzalez-Hilarion S."/>
            <person name="Gujja S."/>
            <person name="Hamlin J.L."/>
            <person name="Hsueh Y.P."/>
            <person name="Ianiri G."/>
            <person name="Jones S."/>
            <person name="Kodira C.D."/>
            <person name="Kozubowski L."/>
            <person name="Lam W."/>
            <person name="Marra M."/>
            <person name="Mesner L.D."/>
            <person name="Mieczkowski P.A."/>
            <person name="Moyrand F."/>
            <person name="Nielsen K."/>
            <person name="Proux C."/>
            <person name="Rossignol T."/>
            <person name="Schein J.E."/>
            <person name="Sun S."/>
            <person name="Wollschlaeger C."/>
            <person name="Wood I.A."/>
            <person name="Zeng Q."/>
            <person name="Neuveglise C."/>
            <person name="Newlon C.S."/>
            <person name="Perfect J.R."/>
            <person name="Lodge J.K."/>
            <person name="Idnurm A."/>
            <person name="Stajich J.E."/>
            <person name="Kronstad J.W."/>
            <person name="Sanyal K."/>
            <person name="Heitman J."/>
            <person name="Fraser J.A."/>
            <person name="Cuomo C.A."/>
            <person name="Dietrich F.S."/>
        </authorList>
    </citation>
    <scope>NUCLEOTIDE SEQUENCE [LARGE SCALE GENOMIC DNA]</scope>
    <source>
        <strain evidence="3">H99 / ATCC 208821 / CBS 10515 / FGSC 9487</strain>
    </source>
</reference>
<feature type="compositionally biased region" description="Polar residues" evidence="1">
    <location>
        <begin position="93"/>
        <end position="111"/>
    </location>
</feature>
<feature type="compositionally biased region" description="Low complexity" evidence="1">
    <location>
        <begin position="22"/>
        <end position="32"/>
    </location>
</feature>
<feature type="compositionally biased region" description="Polar residues" evidence="1">
    <location>
        <begin position="154"/>
        <end position="168"/>
    </location>
</feature>
<dbReference type="HOGENOM" id="CLU_1250623_0_0_1"/>
<dbReference type="KEGG" id="cng:CNAG_03445"/>
<gene>
    <name evidence="2" type="ORF">CNAG_03445</name>
</gene>
<feature type="compositionally biased region" description="Polar residues" evidence="1">
    <location>
        <begin position="11"/>
        <end position="21"/>
    </location>
</feature>
<organism evidence="2 3">
    <name type="scientific">Cryptococcus neoformans (strain H99 / ATCC 208821 / CBS 10515 / FGSC 9487)</name>
    <name type="common">Cryptococcus neoformans var. grubii serotype A</name>
    <dbReference type="NCBI Taxonomy" id="235443"/>
    <lineage>
        <taxon>Eukaryota</taxon>
        <taxon>Fungi</taxon>
        <taxon>Dikarya</taxon>
        <taxon>Basidiomycota</taxon>
        <taxon>Agaricomycotina</taxon>
        <taxon>Tremellomycetes</taxon>
        <taxon>Tremellales</taxon>
        <taxon>Cryptococcaceae</taxon>
        <taxon>Cryptococcus</taxon>
        <taxon>Cryptococcus neoformans species complex</taxon>
    </lineage>
</organism>
<evidence type="ECO:0000256" key="1">
    <source>
        <dbReference type="SAM" id="MobiDB-lite"/>
    </source>
</evidence>
<evidence type="ECO:0000313" key="3">
    <source>
        <dbReference type="Proteomes" id="UP000010091"/>
    </source>
</evidence>
<dbReference type="RefSeq" id="XP_012051266.1">
    <property type="nucleotide sequence ID" value="XM_012195876.1"/>
</dbReference>
<dbReference type="GeneID" id="23886950"/>
<name>J9VY78_CRYN9</name>
<sequence length="226" mass="23839">MAGPPPIPSKTRPSFTNPFYRNSNASSSSTASSPPPSYGTHSSHSTQPPRPSSAQQFEPVQYSSLSSLTKNQPKHTHTSQPASYEYQPDPSRQGYSTRGFESQGQAVNENVNAGRRLPPMPGQGQSRTGTPTEPPQRAIHSASAPPPPPPRTGSGFQSYIPSGAQSGFDSAAKGVRGATDTMKDGFYSMASQQRKEQVMSGIGKLGVGAVKLAGKGVYQVGKFATK</sequence>
<accession>J9VY78</accession>
<dbReference type="AlphaFoldDB" id="J9VY78"/>
<protein>
    <submittedName>
        <fullName evidence="2">Uncharacterized protein</fullName>
    </submittedName>
</protein>
<keyword evidence="3" id="KW-1185">Reference proteome</keyword>
<dbReference type="Proteomes" id="UP000010091">
    <property type="component" value="Chromosome 8"/>
</dbReference>
<dbReference type="OrthoDB" id="2573296at2759"/>
<dbReference type="EMBL" id="CP003827">
    <property type="protein sequence ID" value="AFR96670.1"/>
    <property type="molecule type" value="Genomic_DNA"/>
</dbReference>
<feature type="region of interest" description="Disordered" evidence="1">
    <location>
        <begin position="1"/>
        <end position="176"/>
    </location>
</feature>